<protein>
    <submittedName>
        <fullName evidence="1">Uncharacterized protein</fullName>
    </submittedName>
</protein>
<accession>A0ACC2HAN0</accession>
<keyword evidence="2" id="KW-1185">Reference proteome</keyword>
<evidence type="ECO:0000313" key="1">
    <source>
        <dbReference type="EMBL" id="KAJ8013009.1"/>
    </source>
</evidence>
<sequence>MSCLDVMFHQGFGAHCLPTSSAAAAAAAYKAAYYHRHHQHHQQLQQKKLGAYSRMQQDSVEQQCPGARQLCGGGGRPSGEQDVQLALESSGLGGSGKDSQPAEAEYLSSRCVLFTYFHGNIGDVVDEHFSRALSQLSSFTGEAKATRSTPIHISGSPGLWKGRKDSVPLPEGQCGSLSSPLWGGSYPSQSSSCLSVHPDFSPSSAAFHIPDAPLWNGHTLPQPSQAPLPDAWAYSLGPQTSGSYPHVHDVYPHTHPHMHHRHPHPVLHPHPSHGPGVDPRFSPLLLPGVKTSGPHSPRLTTHSSRQSSQSPGIHIDVKTEVEQASSHASTLTPLVWPTAHHTSLDSYESGPDQEKVKAVWF</sequence>
<dbReference type="Proteomes" id="UP001157502">
    <property type="component" value="Chromosome 4"/>
</dbReference>
<evidence type="ECO:0000313" key="2">
    <source>
        <dbReference type="Proteomes" id="UP001157502"/>
    </source>
</evidence>
<organism evidence="1 2">
    <name type="scientific">Dallia pectoralis</name>
    <name type="common">Alaska blackfish</name>
    <dbReference type="NCBI Taxonomy" id="75939"/>
    <lineage>
        <taxon>Eukaryota</taxon>
        <taxon>Metazoa</taxon>
        <taxon>Chordata</taxon>
        <taxon>Craniata</taxon>
        <taxon>Vertebrata</taxon>
        <taxon>Euteleostomi</taxon>
        <taxon>Actinopterygii</taxon>
        <taxon>Neopterygii</taxon>
        <taxon>Teleostei</taxon>
        <taxon>Protacanthopterygii</taxon>
        <taxon>Esociformes</taxon>
        <taxon>Umbridae</taxon>
        <taxon>Dallia</taxon>
    </lineage>
</organism>
<dbReference type="EMBL" id="CM055731">
    <property type="protein sequence ID" value="KAJ8013009.1"/>
    <property type="molecule type" value="Genomic_DNA"/>
</dbReference>
<gene>
    <name evidence="1" type="ORF">DPEC_G00048840</name>
</gene>
<name>A0ACC2HAN0_DALPE</name>
<proteinExistence type="predicted"/>
<reference evidence="1" key="1">
    <citation type="submission" date="2021-05" db="EMBL/GenBank/DDBJ databases">
        <authorList>
            <person name="Pan Q."/>
            <person name="Jouanno E."/>
            <person name="Zahm M."/>
            <person name="Klopp C."/>
            <person name="Cabau C."/>
            <person name="Louis A."/>
            <person name="Berthelot C."/>
            <person name="Parey E."/>
            <person name="Roest Crollius H."/>
            <person name="Montfort J."/>
            <person name="Robinson-Rechavi M."/>
            <person name="Bouchez O."/>
            <person name="Lampietro C."/>
            <person name="Lopez Roques C."/>
            <person name="Donnadieu C."/>
            <person name="Postlethwait J."/>
            <person name="Bobe J."/>
            <person name="Dillon D."/>
            <person name="Chandos A."/>
            <person name="von Hippel F."/>
            <person name="Guiguen Y."/>
        </authorList>
    </citation>
    <scope>NUCLEOTIDE SEQUENCE</scope>
    <source>
        <strain evidence="1">YG-Jan2019</strain>
    </source>
</reference>
<comment type="caution">
    <text evidence="1">The sequence shown here is derived from an EMBL/GenBank/DDBJ whole genome shotgun (WGS) entry which is preliminary data.</text>
</comment>